<dbReference type="Pfam" id="PF12697">
    <property type="entry name" value="Abhydrolase_6"/>
    <property type="match status" value="1"/>
</dbReference>
<dbReference type="InterPro" id="IPR029058">
    <property type="entry name" value="AB_hydrolase_fold"/>
</dbReference>
<name>A0ABP9RSL0_9ACTN</name>
<evidence type="ECO:0000313" key="2">
    <source>
        <dbReference type="EMBL" id="GAA5184778.1"/>
    </source>
</evidence>
<accession>A0ABP9RSL0</accession>
<gene>
    <name evidence="2" type="ORF">GCM10023322_27030</name>
</gene>
<sequence>MVQFADAADGVRLAYETAGTGAPGMLFVHGWSCDRSYLAPQVRHFAARHAVAALDLRGHGGSGRPEPEPGTYDVDALAGDALTVARAAGLDRPVVVGHSLGALVALACAARPDLVRAAVLIEPPAMLPGPRKEHYELSVPDVAADHDGSWRRAFFERLFKPADVVRREETLAAANAQPAPVAAAVIGAMGRFDGAGALDRASVPLLVITAGGGERALRDRPGLAFGRTVGAGHFCQLEVPEQVNPMIERFMAINEASGAAG</sequence>
<dbReference type="InterPro" id="IPR000073">
    <property type="entry name" value="AB_hydrolase_1"/>
</dbReference>
<dbReference type="Gene3D" id="3.40.50.1820">
    <property type="entry name" value="alpha/beta hydrolase"/>
    <property type="match status" value="1"/>
</dbReference>
<dbReference type="InterPro" id="IPR050266">
    <property type="entry name" value="AB_hydrolase_sf"/>
</dbReference>
<feature type="domain" description="AB hydrolase-1" evidence="1">
    <location>
        <begin position="26"/>
        <end position="244"/>
    </location>
</feature>
<protein>
    <recommendedName>
        <fullName evidence="1">AB hydrolase-1 domain-containing protein</fullName>
    </recommendedName>
</protein>
<proteinExistence type="predicted"/>
<evidence type="ECO:0000259" key="1">
    <source>
        <dbReference type="Pfam" id="PF12697"/>
    </source>
</evidence>
<dbReference type="Proteomes" id="UP001501570">
    <property type="component" value="Unassembled WGS sequence"/>
</dbReference>
<comment type="caution">
    <text evidence="2">The sequence shown here is derived from an EMBL/GenBank/DDBJ whole genome shotgun (WGS) entry which is preliminary data.</text>
</comment>
<keyword evidence="3" id="KW-1185">Reference proteome</keyword>
<dbReference type="SUPFAM" id="SSF53474">
    <property type="entry name" value="alpha/beta-Hydrolases"/>
    <property type="match status" value="1"/>
</dbReference>
<dbReference type="RefSeq" id="WP_345629599.1">
    <property type="nucleotide sequence ID" value="NZ_BAABJQ010000006.1"/>
</dbReference>
<reference evidence="3" key="1">
    <citation type="journal article" date="2019" name="Int. J. Syst. Evol. Microbiol.">
        <title>The Global Catalogue of Microorganisms (GCM) 10K type strain sequencing project: providing services to taxonomists for standard genome sequencing and annotation.</title>
        <authorList>
            <consortium name="The Broad Institute Genomics Platform"/>
            <consortium name="The Broad Institute Genome Sequencing Center for Infectious Disease"/>
            <person name="Wu L."/>
            <person name="Ma J."/>
        </authorList>
    </citation>
    <scope>NUCLEOTIDE SEQUENCE [LARGE SCALE GENOMIC DNA]</scope>
    <source>
        <strain evidence="3">JCM 18304</strain>
    </source>
</reference>
<organism evidence="2 3">
    <name type="scientific">Rugosimonospora acidiphila</name>
    <dbReference type="NCBI Taxonomy" id="556531"/>
    <lineage>
        <taxon>Bacteria</taxon>
        <taxon>Bacillati</taxon>
        <taxon>Actinomycetota</taxon>
        <taxon>Actinomycetes</taxon>
        <taxon>Micromonosporales</taxon>
        <taxon>Micromonosporaceae</taxon>
        <taxon>Rugosimonospora</taxon>
    </lineage>
</organism>
<dbReference type="EMBL" id="BAABJQ010000006">
    <property type="protein sequence ID" value="GAA5184778.1"/>
    <property type="molecule type" value="Genomic_DNA"/>
</dbReference>
<evidence type="ECO:0000313" key="3">
    <source>
        <dbReference type="Proteomes" id="UP001501570"/>
    </source>
</evidence>
<dbReference type="PANTHER" id="PTHR43798">
    <property type="entry name" value="MONOACYLGLYCEROL LIPASE"/>
    <property type="match status" value="1"/>
</dbReference>